<sequence>MSCGNCDCCPKCGCKATCTCENSFSEAGSPGMSFTVAGETGKCGNCSCPAGTCAKGNNESMTVSGSDDTGKCGNCNCPPGTCANNKD</sequence>
<dbReference type="Proteomes" id="UP001497512">
    <property type="component" value="Chromosome 2"/>
</dbReference>
<name>A0ABP0UAI4_9BRYO</name>
<accession>A0ABP0UAI4</accession>
<proteinExistence type="predicted"/>
<reference evidence="1" key="1">
    <citation type="submission" date="2024-02" db="EMBL/GenBank/DDBJ databases">
        <authorList>
            <consortium name="ELIXIR-Norway"/>
            <consortium name="Elixir Norway"/>
        </authorList>
    </citation>
    <scope>NUCLEOTIDE SEQUENCE</scope>
</reference>
<evidence type="ECO:0000313" key="2">
    <source>
        <dbReference type="Proteomes" id="UP001497512"/>
    </source>
</evidence>
<organism evidence="1 2">
    <name type="scientific">Sphagnum troendelagicum</name>
    <dbReference type="NCBI Taxonomy" id="128251"/>
    <lineage>
        <taxon>Eukaryota</taxon>
        <taxon>Viridiplantae</taxon>
        <taxon>Streptophyta</taxon>
        <taxon>Embryophyta</taxon>
        <taxon>Bryophyta</taxon>
        <taxon>Sphagnophytina</taxon>
        <taxon>Sphagnopsida</taxon>
        <taxon>Sphagnales</taxon>
        <taxon>Sphagnaceae</taxon>
        <taxon>Sphagnum</taxon>
    </lineage>
</organism>
<keyword evidence="2" id="KW-1185">Reference proteome</keyword>
<dbReference type="EMBL" id="OZ019894">
    <property type="protein sequence ID" value="CAK9216409.1"/>
    <property type="molecule type" value="Genomic_DNA"/>
</dbReference>
<evidence type="ECO:0008006" key="3">
    <source>
        <dbReference type="Google" id="ProtNLM"/>
    </source>
</evidence>
<gene>
    <name evidence="1" type="ORF">CSSPTR1EN2_LOCUS13456</name>
</gene>
<protein>
    <recommendedName>
        <fullName evidence="3">Metallothionein</fullName>
    </recommendedName>
</protein>
<evidence type="ECO:0000313" key="1">
    <source>
        <dbReference type="EMBL" id="CAK9216409.1"/>
    </source>
</evidence>